<evidence type="ECO:0000256" key="1">
    <source>
        <dbReference type="SAM" id="MobiDB-lite"/>
    </source>
</evidence>
<dbReference type="Proteomes" id="UP000499080">
    <property type="component" value="Unassembled WGS sequence"/>
</dbReference>
<feature type="compositionally biased region" description="Basic and acidic residues" evidence="1">
    <location>
        <begin position="81"/>
        <end position="93"/>
    </location>
</feature>
<evidence type="ECO:0000313" key="3">
    <source>
        <dbReference type="Proteomes" id="UP000499080"/>
    </source>
</evidence>
<dbReference type="AlphaFoldDB" id="A0A4Y2G342"/>
<protein>
    <submittedName>
        <fullName evidence="2">Uncharacterized protein</fullName>
    </submittedName>
</protein>
<keyword evidence="3" id="KW-1185">Reference proteome</keyword>
<accession>A0A4Y2G342</accession>
<gene>
    <name evidence="2" type="ORF">AVEN_271258_1</name>
</gene>
<sequence>MENDALFSNIPENTTHSLLVRIADNTPKRDSEDGRSPKTIRVDQNFPKSLTTAEQRNLQSRGRTSRLLARNLRVHFHRHHGEGFSESRQMEEEIQKEEEEESTDF</sequence>
<proteinExistence type="predicted"/>
<organism evidence="2 3">
    <name type="scientific">Araneus ventricosus</name>
    <name type="common">Orbweaver spider</name>
    <name type="synonym">Epeira ventricosa</name>
    <dbReference type="NCBI Taxonomy" id="182803"/>
    <lineage>
        <taxon>Eukaryota</taxon>
        <taxon>Metazoa</taxon>
        <taxon>Ecdysozoa</taxon>
        <taxon>Arthropoda</taxon>
        <taxon>Chelicerata</taxon>
        <taxon>Arachnida</taxon>
        <taxon>Araneae</taxon>
        <taxon>Araneomorphae</taxon>
        <taxon>Entelegynae</taxon>
        <taxon>Araneoidea</taxon>
        <taxon>Araneidae</taxon>
        <taxon>Araneus</taxon>
    </lineage>
</organism>
<reference evidence="2 3" key="1">
    <citation type="journal article" date="2019" name="Sci. Rep.">
        <title>Orb-weaving spider Araneus ventricosus genome elucidates the spidroin gene catalogue.</title>
        <authorList>
            <person name="Kono N."/>
            <person name="Nakamura H."/>
            <person name="Ohtoshi R."/>
            <person name="Moran D.A.P."/>
            <person name="Shinohara A."/>
            <person name="Yoshida Y."/>
            <person name="Fujiwara M."/>
            <person name="Mori M."/>
            <person name="Tomita M."/>
            <person name="Arakawa K."/>
        </authorList>
    </citation>
    <scope>NUCLEOTIDE SEQUENCE [LARGE SCALE GENOMIC DNA]</scope>
</reference>
<name>A0A4Y2G342_ARAVE</name>
<evidence type="ECO:0000313" key="2">
    <source>
        <dbReference type="EMBL" id="GBM47196.1"/>
    </source>
</evidence>
<feature type="region of interest" description="Disordered" evidence="1">
    <location>
        <begin position="78"/>
        <end position="105"/>
    </location>
</feature>
<comment type="caution">
    <text evidence="2">The sequence shown here is derived from an EMBL/GenBank/DDBJ whole genome shotgun (WGS) entry which is preliminary data.</text>
</comment>
<dbReference type="EMBL" id="BGPR01001169">
    <property type="protein sequence ID" value="GBM47196.1"/>
    <property type="molecule type" value="Genomic_DNA"/>
</dbReference>
<feature type="compositionally biased region" description="Acidic residues" evidence="1">
    <location>
        <begin position="94"/>
        <end position="105"/>
    </location>
</feature>